<dbReference type="RefSeq" id="WP_014274291.1">
    <property type="nucleotide sequence ID" value="NZ_BIMW01000172.1"/>
</dbReference>
<accession>A0A5M3TCF6</accession>
<evidence type="ECO:0000256" key="1">
    <source>
        <dbReference type="SAM" id="MobiDB-lite"/>
    </source>
</evidence>
<keyword evidence="3" id="KW-1185">Reference proteome</keyword>
<dbReference type="EMBL" id="BIMW01000172">
    <property type="protein sequence ID" value="GCE96115.1"/>
    <property type="molecule type" value="Genomic_DNA"/>
</dbReference>
<evidence type="ECO:0000313" key="3">
    <source>
        <dbReference type="Proteomes" id="UP000326169"/>
    </source>
</evidence>
<protein>
    <submittedName>
        <fullName evidence="2">Uncharacterized protein</fullName>
    </submittedName>
</protein>
<sequence>MPTPSSTLPRPQNLSSLPLSSASGKMDKMPSIYSVDQQVKFLHLQAEVDTLLLELQTLKQMRSLSPTAPKN</sequence>
<organism evidence="2 3">
    <name type="scientific">Limnospira platensis NIES-46</name>
    <dbReference type="NCBI Taxonomy" id="1236695"/>
    <lineage>
        <taxon>Bacteria</taxon>
        <taxon>Bacillati</taxon>
        <taxon>Cyanobacteriota</taxon>
        <taxon>Cyanophyceae</taxon>
        <taxon>Oscillatoriophycideae</taxon>
        <taxon>Oscillatoriales</taxon>
        <taxon>Sirenicapillariaceae</taxon>
        <taxon>Limnospira</taxon>
    </lineage>
</organism>
<name>A0A5M3TCF6_LIMPL</name>
<comment type="caution">
    <text evidence="2">The sequence shown here is derived from an EMBL/GenBank/DDBJ whole genome shotgun (WGS) entry which is preliminary data.</text>
</comment>
<dbReference type="Proteomes" id="UP000326169">
    <property type="component" value="Unassembled WGS sequence"/>
</dbReference>
<evidence type="ECO:0000313" key="2">
    <source>
        <dbReference type="EMBL" id="GCE96115.1"/>
    </source>
</evidence>
<dbReference type="GeneID" id="301684951"/>
<gene>
    <name evidence="2" type="ORF">NIES46_41820</name>
</gene>
<reference evidence="2 3" key="1">
    <citation type="journal article" date="2019" name="J Genomics">
        <title>The Draft Genome of a Hydrogen-producing Cyanobacterium, Arthrospira platensis NIES-46.</title>
        <authorList>
            <person name="Suzuki S."/>
            <person name="Yamaguchi H."/>
            <person name="Kawachi M."/>
        </authorList>
    </citation>
    <scope>NUCLEOTIDE SEQUENCE [LARGE SCALE GENOMIC DNA]</scope>
    <source>
        <strain evidence="2 3">NIES-46</strain>
    </source>
</reference>
<proteinExistence type="predicted"/>
<feature type="compositionally biased region" description="Polar residues" evidence="1">
    <location>
        <begin position="1"/>
        <end position="23"/>
    </location>
</feature>
<feature type="region of interest" description="Disordered" evidence="1">
    <location>
        <begin position="1"/>
        <end position="27"/>
    </location>
</feature>